<dbReference type="SUPFAM" id="SSF52172">
    <property type="entry name" value="CheY-like"/>
    <property type="match status" value="1"/>
</dbReference>
<accession>A0ABR7IY51</accession>
<protein>
    <submittedName>
        <fullName evidence="3">Response regulator</fullName>
    </submittedName>
</protein>
<dbReference type="Pfam" id="PF00072">
    <property type="entry name" value="Response_reg"/>
    <property type="match status" value="1"/>
</dbReference>
<dbReference type="InterPro" id="IPR001789">
    <property type="entry name" value="Sig_transdc_resp-reg_receiver"/>
</dbReference>
<comment type="caution">
    <text evidence="1">Lacks conserved residue(s) required for the propagation of feature annotation.</text>
</comment>
<feature type="domain" description="Response regulatory" evidence="2">
    <location>
        <begin position="1"/>
        <end position="63"/>
    </location>
</feature>
<evidence type="ECO:0000256" key="1">
    <source>
        <dbReference type="PROSITE-ProRule" id="PRU00169"/>
    </source>
</evidence>
<dbReference type="EMBL" id="JACRUN010000002">
    <property type="protein sequence ID" value="MBC5834467.1"/>
    <property type="molecule type" value="Genomic_DNA"/>
</dbReference>
<sequence length="65" mass="7764">MPNLDDYGAFEKIRKFNKTLPIIAQSSYSFPEEVEKIKQLGFNDFISKPLDKERLYELVKKYFNK</sequence>
<comment type="caution">
    <text evidence="3">The sequence shown here is derived from an EMBL/GenBank/DDBJ whole genome shotgun (WGS) entry which is preliminary data.</text>
</comment>
<dbReference type="Proteomes" id="UP000605990">
    <property type="component" value="Unassembled WGS sequence"/>
</dbReference>
<reference evidence="3 4" key="1">
    <citation type="submission" date="2020-08" db="EMBL/GenBank/DDBJ databases">
        <title>Description of novel Flavobacterium F-408 isolate.</title>
        <authorList>
            <person name="Saticioglu I.B."/>
            <person name="Duman M."/>
            <person name="Altun S."/>
        </authorList>
    </citation>
    <scope>NUCLEOTIDE SEQUENCE [LARGE SCALE GENOMIC DNA]</scope>
    <source>
        <strain evidence="3 4">F-408</strain>
    </source>
</reference>
<evidence type="ECO:0000313" key="4">
    <source>
        <dbReference type="Proteomes" id="UP000605990"/>
    </source>
</evidence>
<gene>
    <name evidence="3" type="ORF">H8R27_06160</name>
</gene>
<keyword evidence="4" id="KW-1185">Reference proteome</keyword>
<dbReference type="Gene3D" id="3.40.50.2300">
    <property type="match status" value="1"/>
</dbReference>
<evidence type="ECO:0000313" key="3">
    <source>
        <dbReference type="EMBL" id="MBC5834467.1"/>
    </source>
</evidence>
<organism evidence="3 4">
    <name type="scientific">Flavobacterium bernardetii</name>
    <dbReference type="NCBI Taxonomy" id="2813823"/>
    <lineage>
        <taxon>Bacteria</taxon>
        <taxon>Pseudomonadati</taxon>
        <taxon>Bacteroidota</taxon>
        <taxon>Flavobacteriia</taxon>
        <taxon>Flavobacteriales</taxon>
        <taxon>Flavobacteriaceae</taxon>
        <taxon>Flavobacterium</taxon>
    </lineage>
</organism>
<dbReference type="InterPro" id="IPR011006">
    <property type="entry name" value="CheY-like_superfamily"/>
</dbReference>
<dbReference type="PROSITE" id="PS50110">
    <property type="entry name" value="RESPONSE_REGULATORY"/>
    <property type="match status" value="1"/>
</dbReference>
<evidence type="ECO:0000259" key="2">
    <source>
        <dbReference type="PROSITE" id="PS50110"/>
    </source>
</evidence>
<proteinExistence type="predicted"/>
<name>A0ABR7IY51_9FLAO</name>